<keyword evidence="4" id="KW-1185">Reference proteome</keyword>
<feature type="domain" description="MoaB/Mog" evidence="2">
    <location>
        <begin position="13"/>
        <end position="180"/>
    </location>
</feature>
<dbReference type="InterPro" id="IPR001453">
    <property type="entry name" value="MoaB/Mog_dom"/>
</dbReference>
<dbReference type="KEGG" id="dfg:B0537_09505"/>
<accession>A0A1S6IX07</accession>
<dbReference type="NCBIfam" id="TIGR00199">
    <property type="entry name" value="PncC_domain"/>
    <property type="match status" value="1"/>
</dbReference>
<evidence type="ECO:0000313" key="4">
    <source>
        <dbReference type="Proteomes" id="UP000189464"/>
    </source>
</evidence>
<dbReference type="STRING" id="1833852.B0537_09505"/>
<dbReference type="Gene3D" id="3.30.70.2860">
    <property type="match status" value="1"/>
</dbReference>
<dbReference type="OrthoDB" id="9801454at2"/>
<dbReference type="InterPro" id="IPR008136">
    <property type="entry name" value="CinA_C"/>
</dbReference>
<dbReference type="SUPFAM" id="SSF53218">
    <property type="entry name" value="Molybdenum cofactor biosynthesis proteins"/>
    <property type="match status" value="1"/>
</dbReference>
<dbReference type="SUPFAM" id="SSF142433">
    <property type="entry name" value="CinA-like"/>
    <property type="match status" value="1"/>
</dbReference>
<dbReference type="HAMAP" id="MF_00226_B">
    <property type="entry name" value="CinA_B"/>
    <property type="match status" value="1"/>
</dbReference>
<dbReference type="NCBIfam" id="TIGR00200">
    <property type="entry name" value="cinA_nterm"/>
    <property type="match status" value="1"/>
</dbReference>
<dbReference type="PANTHER" id="PTHR13939:SF0">
    <property type="entry name" value="NMN AMIDOHYDROLASE-LIKE PROTEIN YFAY"/>
    <property type="match status" value="1"/>
</dbReference>
<name>A0A1S6IX07_9FIRM</name>
<dbReference type="NCBIfam" id="NF001813">
    <property type="entry name" value="PRK00549.1"/>
    <property type="match status" value="1"/>
</dbReference>
<proteinExistence type="inferred from homology"/>
<comment type="similarity">
    <text evidence="1">Belongs to the CinA family.</text>
</comment>
<organism evidence="3 4">
    <name type="scientific">Desulforamulus ferrireducens</name>
    <dbReference type="NCBI Taxonomy" id="1833852"/>
    <lineage>
        <taxon>Bacteria</taxon>
        <taxon>Bacillati</taxon>
        <taxon>Bacillota</taxon>
        <taxon>Clostridia</taxon>
        <taxon>Eubacteriales</taxon>
        <taxon>Peptococcaceae</taxon>
        <taxon>Desulforamulus</taxon>
    </lineage>
</organism>
<dbReference type="Gene3D" id="3.40.980.10">
    <property type="entry name" value="MoaB/Mog-like domain"/>
    <property type="match status" value="1"/>
</dbReference>
<dbReference type="Pfam" id="PF00994">
    <property type="entry name" value="MoCF_biosynth"/>
    <property type="match status" value="1"/>
</dbReference>
<dbReference type="InterPro" id="IPR050101">
    <property type="entry name" value="CinA"/>
</dbReference>
<sequence>MYVRKELTTVQAEIIFTGTELLVGEVLNSHAQYLGRRLTDMGIEVIQHTTVGDYWGRMGLVLLQALERSDLIFITGGLGPTIDDLTKETVAEVLELDMKLDEASLSAIRELFARRGMEMPENNMKQAYFPEGAKILPNSRGTAPGAIVEVGKKAIIILPGPPWELETMFEESVVSYLNSLPHRGTLCTSKTFHLTGIDESSVQELIDDLCGMGNPEIAFLVRPGVVEVRVTGQGATLEEATSLVQNLSDQVRRRLFQYIFAEDDEKIEQVVGQLLQDAGLTIGVAESCTGGLLEARLSDVPGASSYLMGGIVAYNNRVKEKLLKVPPEVLSQFGAVSRQTAIAMAEGVRRELGSSIGLAVTGVAGPTSSEGKPIGLVYIALSSPTGVCFREYRFPGERKAIRNGTVNAALKMAKHFLQGK</sequence>
<dbReference type="Pfam" id="PF18146">
    <property type="entry name" value="CinA_KH"/>
    <property type="match status" value="1"/>
</dbReference>
<dbReference type="CDD" id="cd00885">
    <property type="entry name" value="cinA"/>
    <property type="match status" value="1"/>
</dbReference>
<dbReference type="Gene3D" id="3.90.950.20">
    <property type="entry name" value="CinA-like"/>
    <property type="match status" value="1"/>
</dbReference>
<dbReference type="PIRSF" id="PIRSF006728">
    <property type="entry name" value="CinA"/>
    <property type="match status" value="1"/>
</dbReference>
<dbReference type="PANTHER" id="PTHR13939">
    <property type="entry name" value="NICOTINAMIDE-NUCLEOTIDE AMIDOHYDROLASE PNCC"/>
    <property type="match status" value="1"/>
</dbReference>
<dbReference type="SMART" id="SM00852">
    <property type="entry name" value="MoCF_biosynth"/>
    <property type="match status" value="1"/>
</dbReference>
<dbReference type="InterPro" id="IPR041424">
    <property type="entry name" value="CinA_KH"/>
</dbReference>
<dbReference type="EMBL" id="CP019698">
    <property type="protein sequence ID" value="AQS59301.1"/>
    <property type="molecule type" value="Genomic_DNA"/>
</dbReference>
<dbReference type="InterPro" id="IPR008135">
    <property type="entry name" value="Competence-induced_CinA"/>
</dbReference>
<protein>
    <recommendedName>
        <fullName evidence="1">Putative competence-damage inducible protein</fullName>
    </recommendedName>
</protein>
<dbReference type="Pfam" id="PF02464">
    <property type="entry name" value="CinA"/>
    <property type="match status" value="1"/>
</dbReference>
<evidence type="ECO:0000259" key="2">
    <source>
        <dbReference type="SMART" id="SM00852"/>
    </source>
</evidence>
<dbReference type="InterPro" id="IPR036425">
    <property type="entry name" value="MoaB/Mog-like_dom_sf"/>
</dbReference>
<reference evidence="3 4" key="1">
    <citation type="journal article" date="2016" name="Int. J. Syst. Evol. Microbiol.">
        <title>Desulfotomaculum ferrireducens sp. nov., a moderately thermophilic sulfate-reducing and dissimilatory Fe(III)-reducing bacterium isolated from compost.</title>
        <authorList>
            <person name="Yang G."/>
            <person name="Guo J."/>
            <person name="Zhuang L."/>
            <person name="Yuan Y."/>
            <person name="Zhou S."/>
        </authorList>
    </citation>
    <scope>NUCLEOTIDE SEQUENCE [LARGE SCALE GENOMIC DNA]</scope>
    <source>
        <strain evidence="3 4">GSS09</strain>
    </source>
</reference>
<gene>
    <name evidence="1" type="primary">cinA</name>
    <name evidence="3" type="ORF">B0537_09505</name>
</gene>
<dbReference type="AlphaFoldDB" id="A0A1S6IX07"/>
<dbReference type="Proteomes" id="UP000189464">
    <property type="component" value="Chromosome"/>
</dbReference>
<evidence type="ECO:0000313" key="3">
    <source>
        <dbReference type="EMBL" id="AQS59301.1"/>
    </source>
</evidence>
<evidence type="ECO:0000256" key="1">
    <source>
        <dbReference type="HAMAP-Rule" id="MF_00226"/>
    </source>
</evidence>
<dbReference type="InterPro" id="IPR036653">
    <property type="entry name" value="CinA-like_C"/>
</dbReference>